<evidence type="ECO:0000256" key="4">
    <source>
        <dbReference type="ARBA" id="ARBA00022692"/>
    </source>
</evidence>
<dbReference type="Proteomes" id="UP001233999">
    <property type="component" value="Unassembled WGS sequence"/>
</dbReference>
<evidence type="ECO:0000313" key="14">
    <source>
        <dbReference type="Proteomes" id="UP001233999"/>
    </source>
</evidence>
<dbReference type="InterPro" id="IPR017452">
    <property type="entry name" value="GPCR_Rhodpsn_7TM"/>
</dbReference>
<feature type="transmembrane region" description="Helical" evidence="11">
    <location>
        <begin position="94"/>
        <end position="115"/>
    </location>
</feature>
<dbReference type="InterPro" id="IPR000276">
    <property type="entry name" value="GPCR_Rhodpsn"/>
</dbReference>
<dbReference type="GO" id="GO:0043410">
    <property type="term" value="P:positive regulation of MAPK cascade"/>
    <property type="evidence" value="ECO:0007669"/>
    <property type="project" value="TreeGrafter"/>
</dbReference>
<evidence type="ECO:0000256" key="1">
    <source>
        <dbReference type="ARBA" id="ARBA00004651"/>
    </source>
</evidence>
<evidence type="ECO:0000256" key="9">
    <source>
        <dbReference type="ARBA" id="ARBA00023224"/>
    </source>
</evidence>
<gene>
    <name evidence="13" type="ORF">L9F63_027654</name>
</gene>
<dbReference type="PRINTS" id="PR00237">
    <property type="entry name" value="GPCRRHODOPSN"/>
</dbReference>
<reference evidence="13" key="1">
    <citation type="journal article" date="2023" name="IScience">
        <title>Live-bearing cockroach genome reveals convergent evolutionary mechanisms linked to viviparity in insects and beyond.</title>
        <authorList>
            <person name="Fouks B."/>
            <person name="Harrison M.C."/>
            <person name="Mikhailova A.A."/>
            <person name="Marchal E."/>
            <person name="English S."/>
            <person name="Carruthers M."/>
            <person name="Jennings E.C."/>
            <person name="Chiamaka E.L."/>
            <person name="Frigard R.A."/>
            <person name="Pippel M."/>
            <person name="Attardo G.M."/>
            <person name="Benoit J.B."/>
            <person name="Bornberg-Bauer E."/>
            <person name="Tobe S.S."/>
        </authorList>
    </citation>
    <scope>NUCLEOTIDE SEQUENCE</scope>
    <source>
        <strain evidence="13">Stay&amp;Tobe</strain>
    </source>
</reference>
<keyword evidence="3" id="KW-1003">Cell membrane</keyword>
<keyword evidence="5 11" id="KW-1133">Transmembrane helix</keyword>
<feature type="non-terminal residue" evidence="13">
    <location>
        <position position="1"/>
    </location>
</feature>
<feature type="transmembrane region" description="Helical" evidence="11">
    <location>
        <begin position="312"/>
        <end position="331"/>
    </location>
</feature>
<evidence type="ECO:0000256" key="6">
    <source>
        <dbReference type="ARBA" id="ARBA00023040"/>
    </source>
</evidence>
<dbReference type="SUPFAM" id="SSF81321">
    <property type="entry name" value="Family A G protein-coupled receptor-like"/>
    <property type="match status" value="1"/>
</dbReference>
<evidence type="ECO:0000256" key="8">
    <source>
        <dbReference type="ARBA" id="ARBA00023170"/>
    </source>
</evidence>
<evidence type="ECO:0000256" key="2">
    <source>
        <dbReference type="ARBA" id="ARBA00010663"/>
    </source>
</evidence>
<comment type="similarity">
    <text evidence="2 10">Belongs to the G-protein coupled receptor 1 family.</text>
</comment>
<dbReference type="GO" id="GO:0071880">
    <property type="term" value="P:adenylate cyclase-activating adrenergic receptor signaling pathway"/>
    <property type="evidence" value="ECO:0007669"/>
    <property type="project" value="TreeGrafter"/>
</dbReference>
<dbReference type="SMART" id="SM01381">
    <property type="entry name" value="7TM_GPCR_Srsx"/>
    <property type="match status" value="1"/>
</dbReference>
<evidence type="ECO:0000256" key="10">
    <source>
        <dbReference type="RuleBase" id="RU000688"/>
    </source>
</evidence>
<dbReference type="AlphaFoldDB" id="A0AAD8A694"/>
<proteinExistence type="inferred from homology"/>
<sequence length="364" mass="40027">SNCRSAKPNDLVTEVSSTAITSNSTGDEEEGEPDTLTTLSLVLVGTFLSLLIFLSIAGNILPSRICFVASLVMTFAVVNDLLGYWMFGAQFCDTWVAFDVMCSTASILNLCAISLDRYIHIKDPLRYGRWVTRRVTVASIAAVWLLSAIISFLPISLGLHRPPEPVVYQEGDTEYPTCALDLTPTYAIVSSCISFYFPTFVMLGIYCRLYLYAQKHVKNIKAITRPLTASSATTNFGAMDGNSPTSTSSKHNLQSKIQVHPQSSPYHVSDHKAAITVGVIMGVFLICWVPFFCVNIVAAFCKTCIPGIVFKILTWLGYSNSAFNPIIYSIFNTEFRQAFRRILTAHYPPCCCDECSSPRSSAGS</sequence>
<dbReference type="CDD" id="cd15065">
    <property type="entry name" value="7tmA_Ap5-HTB1-like"/>
    <property type="match status" value="1"/>
</dbReference>
<feature type="non-terminal residue" evidence="13">
    <location>
        <position position="364"/>
    </location>
</feature>
<evidence type="ECO:0000256" key="7">
    <source>
        <dbReference type="ARBA" id="ARBA00023136"/>
    </source>
</evidence>
<name>A0AAD8A694_DIPPU</name>
<dbReference type="Pfam" id="PF00001">
    <property type="entry name" value="7tm_1"/>
    <property type="match status" value="1"/>
</dbReference>
<evidence type="ECO:0000256" key="3">
    <source>
        <dbReference type="ARBA" id="ARBA00022475"/>
    </source>
</evidence>
<dbReference type="PROSITE" id="PS50262">
    <property type="entry name" value="G_PROTEIN_RECEP_F1_2"/>
    <property type="match status" value="1"/>
</dbReference>
<protein>
    <recommendedName>
        <fullName evidence="12">G-protein coupled receptors family 1 profile domain-containing protein</fullName>
    </recommendedName>
</protein>
<feature type="transmembrane region" description="Helical" evidence="11">
    <location>
        <begin position="186"/>
        <end position="211"/>
    </location>
</feature>
<dbReference type="PANTHER" id="PTHR24248:SF187">
    <property type="entry name" value="OCTOPAMINE RECEPTOR BETA-2R"/>
    <property type="match status" value="1"/>
</dbReference>
<feature type="transmembrane region" description="Helical" evidence="11">
    <location>
        <begin position="135"/>
        <end position="155"/>
    </location>
</feature>
<accession>A0AAD8A694</accession>
<comment type="subcellular location">
    <subcellularLocation>
        <location evidence="1">Cell membrane</location>
        <topology evidence="1">Multi-pass membrane protein</topology>
    </subcellularLocation>
</comment>
<feature type="transmembrane region" description="Helical" evidence="11">
    <location>
        <begin position="273"/>
        <end position="300"/>
    </location>
</feature>
<keyword evidence="9 10" id="KW-0807">Transducer</keyword>
<keyword evidence="6 10" id="KW-0297">G-protein coupled receptor</keyword>
<dbReference type="Gene3D" id="1.20.1070.10">
    <property type="entry name" value="Rhodopsin 7-helix transmembrane proteins"/>
    <property type="match status" value="1"/>
</dbReference>
<dbReference type="PROSITE" id="PS00237">
    <property type="entry name" value="G_PROTEIN_RECEP_F1_1"/>
    <property type="match status" value="1"/>
</dbReference>
<feature type="domain" description="G-protein coupled receptors family 1 profile" evidence="12">
    <location>
        <begin position="34"/>
        <end position="328"/>
    </location>
</feature>
<dbReference type="FunFam" id="1.20.1070.10:FF:000260">
    <property type="entry name" value="Dopamine receptor 1"/>
    <property type="match status" value="1"/>
</dbReference>
<evidence type="ECO:0000256" key="11">
    <source>
        <dbReference type="SAM" id="Phobius"/>
    </source>
</evidence>
<organism evidence="13 14">
    <name type="scientific">Diploptera punctata</name>
    <name type="common">Pacific beetle cockroach</name>
    <dbReference type="NCBI Taxonomy" id="6984"/>
    <lineage>
        <taxon>Eukaryota</taxon>
        <taxon>Metazoa</taxon>
        <taxon>Ecdysozoa</taxon>
        <taxon>Arthropoda</taxon>
        <taxon>Hexapoda</taxon>
        <taxon>Insecta</taxon>
        <taxon>Pterygota</taxon>
        <taxon>Neoptera</taxon>
        <taxon>Polyneoptera</taxon>
        <taxon>Dictyoptera</taxon>
        <taxon>Blattodea</taxon>
        <taxon>Blaberoidea</taxon>
        <taxon>Blaberidae</taxon>
        <taxon>Diplopterinae</taxon>
        <taxon>Diploptera</taxon>
    </lineage>
</organism>
<dbReference type="PRINTS" id="PR01102">
    <property type="entry name" value="5HT6RECEPTR"/>
</dbReference>
<feature type="transmembrane region" description="Helical" evidence="11">
    <location>
        <begin position="39"/>
        <end position="58"/>
    </location>
</feature>
<feature type="transmembrane region" description="Helical" evidence="11">
    <location>
        <begin position="65"/>
        <end position="88"/>
    </location>
</feature>
<dbReference type="PANTHER" id="PTHR24248">
    <property type="entry name" value="ADRENERGIC RECEPTOR-RELATED G-PROTEIN COUPLED RECEPTOR"/>
    <property type="match status" value="1"/>
</dbReference>
<dbReference type="GO" id="GO:0005886">
    <property type="term" value="C:plasma membrane"/>
    <property type="evidence" value="ECO:0007669"/>
    <property type="project" value="UniProtKB-SubCell"/>
</dbReference>
<comment type="caution">
    <text evidence="13">The sequence shown here is derived from an EMBL/GenBank/DDBJ whole genome shotgun (WGS) entry which is preliminary data.</text>
</comment>
<evidence type="ECO:0000256" key="5">
    <source>
        <dbReference type="ARBA" id="ARBA00022989"/>
    </source>
</evidence>
<evidence type="ECO:0000259" key="12">
    <source>
        <dbReference type="PROSITE" id="PS50262"/>
    </source>
</evidence>
<dbReference type="GO" id="GO:0004989">
    <property type="term" value="F:octopamine receptor activity"/>
    <property type="evidence" value="ECO:0007669"/>
    <property type="project" value="TreeGrafter"/>
</dbReference>
<keyword evidence="4 10" id="KW-0812">Transmembrane</keyword>
<keyword evidence="14" id="KW-1185">Reference proteome</keyword>
<keyword evidence="7 11" id="KW-0472">Membrane</keyword>
<keyword evidence="8 10" id="KW-0675">Receptor</keyword>
<evidence type="ECO:0000313" key="13">
    <source>
        <dbReference type="EMBL" id="KAJ9593103.1"/>
    </source>
</evidence>
<reference evidence="13" key="2">
    <citation type="submission" date="2023-05" db="EMBL/GenBank/DDBJ databases">
        <authorList>
            <person name="Fouks B."/>
        </authorList>
    </citation>
    <scope>NUCLEOTIDE SEQUENCE</scope>
    <source>
        <strain evidence="13">Stay&amp;Tobe</strain>
        <tissue evidence="13">Testes</tissue>
    </source>
</reference>
<dbReference type="EMBL" id="JASPKZ010003606">
    <property type="protein sequence ID" value="KAJ9593103.1"/>
    <property type="molecule type" value="Genomic_DNA"/>
</dbReference>